<organism evidence="1 2">
    <name type="scientific">Eumeta variegata</name>
    <name type="common">Bagworm moth</name>
    <name type="synonym">Eumeta japonica</name>
    <dbReference type="NCBI Taxonomy" id="151549"/>
    <lineage>
        <taxon>Eukaryota</taxon>
        <taxon>Metazoa</taxon>
        <taxon>Ecdysozoa</taxon>
        <taxon>Arthropoda</taxon>
        <taxon>Hexapoda</taxon>
        <taxon>Insecta</taxon>
        <taxon>Pterygota</taxon>
        <taxon>Neoptera</taxon>
        <taxon>Endopterygota</taxon>
        <taxon>Lepidoptera</taxon>
        <taxon>Glossata</taxon>
        <taxon>Ditrysia</taxon>
        <taxon>Tineoidea</taxon>
        <taxon>Psychidae</taxon>
        <taxon>Oiketicinae</taxon>
        <taxon>Eumeta</taxon>
    </lineage>
</organism>
<dbReference type="AlphaFoldDB" id="A0A4C2AAC4"/>
<sequence>MSPERERPADCVSPLNYDRFPSGPASFGEHARAARAAHVVQSLSRRDPLTALFKSPRPTSITNSGAVITRPGHRLVFSVNT</sequence>
<name>A0A4C2AAC4_EUMVA</name>
<comment type="caution">
    <text evidence="1">The sequence shown here is derived from an EMBL/GenBank/DDBJ whole genome shotgun (WGS) entry which is preliminary data.</text>
</comment>
<protein>
    <submittedName>
        <fullName evidence="1">Uncharacterized protein</fullName>
    </submittedName>
</protein>
<keyword evidence="2" id="KW-1185">Reference proteome</keyword>
<accession>A0A4C2AAC4</accession>
<dbReference type="Proteomes" id="UP000299102">
    <property type="component" value="Unassembled WGS sequence"/>
</dbReference>
<evidence type="ECO:0000313" key="1">
    <source>
        <dbReference type="EMBL" id="GBP96119.1"/>
    </source>
</evidence>
<evidence type="ECO:0000313" key="2">
    <source>
        <dbReference type="Proteomes" id="UP000299102"/>
    </source>
</evidence>
<proteinExistence type="predicted"/>
<dbReference type="EMBL" id="BGZK01002737">
    <property type="protein sequence ID" value="GBP96119.1"/>
    <property type="molecule type" value="Genomic_DNA"/>
</dbReference>
<gene>
    <name evidence="1" type="ORF">EVAR_96141_1</name>
</gene>
<reference evidence="1 2" key="1">
    <citation type="journal article" date="2019" name="Commun. Biol.">
        <title>The bagworm genome reveals a unique fibroin gene that provides high tensile strength.</title>
        <authorList>
            <person name="Kono N."/>
            <person name="Nakamura H."/>
            <person name="Ohtoshi R."/>
            <person name="Tomita M."/>
            <person name="Numata K."/>
            <person name="Arakawa K."/>
        </authorList>
    </citation>
    <scope>NUCLEOTIDE SEQUENCE [LARGE SCALE GENOMIC DNA]</scope>
</reference>